<proteinExistence type="inferred from homology"/>
<dbReference type="PANTHER" id="PTHR11003">
    <property type="entry name" value="POTASSIUM CHANNEL, SUBFAMILY K"/>
    <property type="match status" value="1"/>
</dbReference>
<feature type="transmembrane region" description="Helical" evidence="9">
    <location>
        <begin position="130"/>
        <end position="148"/>
    </location>
</feature>
<dbReference type="InterPro" id="IPR013099">
    <property type="entry name" value="K_chnl_dom"/>
</dbReference>
<feature type="transmembrane region" description="Helical" evidence="9">
    <location>
        <begin position="347"/>
        <end position="364"/>
    </location>
</feature>
<keyword evidence="5 8" id="KW-0406">Ion transport</keyword>
<sequence length="561" mass="64154">MTTDKEKVYKYYSLRQLPMIAGLLAPLCVLLSIPPLTGSWISKDDNILNYNRRSFQTDKIILSLLGTGLVCLFTAHFTLLLRFLERHIVWNTWISITGYFINFCLTLGAALYYQFNFPVQQGYHYSGEYYAAYGSSVISFVISSFLIIDFFKHNHLKGKGSGLSRNQRVLVFMAILVTLWTVLGALVMGSFEDWSFTRGIYFALVTLTTIGFGDYAPSSAHARGFNIFYASVGIIMVGMFIAFIRSVILESFEHTYLEKMEQIGTLGLDNFYTMNFPSHSKGSKSQDLGQSEEKVERAKTVKDQEKELKKAQLAQYIRQLHFSVFALFLFWFLGAGIFCWLEPDWDYFTAFYFCFISFTTIGYGDITVKPFSSVVAFCVYSLIGLVTMAYFISVATELFSCLIETHGDRIERKRKRKAKTTINQHNNQYSPNNIGDPQRDIDLLEALEQSTGNEERDLIQKLLTMTEFYHQEVTHFVKGVAANQEELDNEDAQLNSFQLKKMEKYEKIYGQLINLCKKKLNNSNSVGNLAPPPQTIQASLIRNESSEFLIEPSSRHTFGNY</sequence>
<feature type="domain" description="Potassium channel" evidence="10">
    <location>
        <begin position="327"/>
        <end position="399"/>
    </location>
</feature>
<reference evidence="11 12" key="1">
    <citation type="journal article" date="2015" name="Genome Biol. Evol.">
        <title>Phylogenomic analyses indicate that early fungi evolved digesting cell walls of algal ancestors of land plants.</title>
        <authorList>
            <person name="Chang Y."/>
            <person name="Wang S."/>
            <person name="Sekimoto S."/>
            <person name="Aerts A.L."/>
            <person name="Choi C."/>
            <person name="Clum A."/>
            <person name="LaButti K.M."/>
            <person name="Lindquist E.A."/>
            <person name="Yee Ngan C."/>
            <person name="Ohm R.A."/>
            <person name="Salamov A.A."/>
            <person name="Grigoriev I.V."/>
            <person name="Spatafora J.W."/>
            <person name="Berbee M.L."/>
        </authorList>
    </citation>
    <scope>NUCLEOTIDE SEQUENCE [LARGE SCALE GENOMIC DNA]</scope>
    <source>
        <strain evidence="11 12">NRRL 28638</strain>
    </source>
</reference>
<organism evidence="11 12">
    <name type="scientific">Conidiobolus coronatus (strain ATCC 28846 / CBS 209.66 / NRRL 28638)</name>
    <name type="common">Delacroixia coronata</name>
    <dbReference type="NCBI Taxonomy" id="796925"/>
    <lineage>
        <taxon>Eukaryota</taxon>
        <taxon>Fungi</taxon>
        <taxon>Fungi incertae sedis</taxon>
        <taxon>Zoopagomycota</taxon>
        <taxon>Entomophthoromycotina</taxon>
        <taxon>Entomophthoromycetes</taxon>
        <taxon>Entomophthorales</taxon>
        <taxon>Ancylistaceae</taxon>
        <taxon>Conidiobolus</taxon>
    </lineage>
</organism>
<evidence type="ECO:0000256" key="1">
    <source>
        <dbReference type="ARBA" id="ARBA00004141"/>
    </source>
</evidence>
<evidence type="ECO:0000313" key="11">
    <source>
        <dbReference type="EMBL" id="KXN69398.1"/>
    </source>
</evidence>
<evidence type="ECO:0000256" key="8">
    <source>
        <dbReference type="RuleBase" id="RU003857"/>
    </source>
</evidence>
<evidence type="ECO:0000256" key="9">
    <source>
        <dbReference type="SAM" id="Phobius"/>
    </source>
</evidence>
<evidence type="ECO:0000256" key="5">
    <source>
        <dbReference type="ARBA" id="ARBA00023065"/>
    </source>
</evidence>
<evidence type="ECO:0000259" key="10">
    <source>
        <dbReference type="Pfam" id="PF07885"/>
    </source>
</evidence>
<evidence type="ECO:0000256" key="3">
    <source>
        <dbReference type="ARBA" id="ARBA00022692"/>
    </source>
</evidence>
<keyword evidence="4 9" id="KW-1133">Transmembrane helix</keyword>
<feature type="transmembrane region" description="Helical" evidence="9">
    <location>
        <begin position="320"/>
        <end position="341"/>
    </location>
</feature>
<dbReference type="GO" id="GO:0022841">
    <property type="term" value="F:potassium ion leak channel activity"/>
    <property type="evidence" value="ECO:0007669"/>
    <property type="project" value="TreeGrafter"/>
</dbReference>
<evidence type="ECO:0000256" key="6">
    <source>
        <dbReference type="ARBA" id="ARBA00023136"/>
    </source>
</evidence>
<name>A0A137P343_CONC2</name>
<feature type="transmembrane region" description="Helical" evidence="9">
    <location>
        <begin position="169"/>
        <end position="191"/>
    </location>
</feature>
<dbReference type="GO" id="GO:0005886">
    <property type="term" value="C:plasma membrane"/>
    <property type="evidence" value="ECO:0007669"/>
    <property type="project" value="TreeGrafter"/>
</dbReference>
<evidence type="ECO:0000313" key="12">
    <source>
        <dbReference type="Proteomes" id="UP000070444"/>
    </source>
</evidence>
<keyword evidence="7 8" id="KW-0407">Ion channel</keyword>
<dbReference type="EMBL" id="KQ964536">
    <property type="protein sequence ID" value="KXN69398.1"/>
    <property type="molecule type" value="Genomic_DNA"/>
</dbReference>
<keyword evidence="6 9" id="KW-0472">Membrane</keyword>
<dbReference type="PRINTS" id="PR01333">
    <property type="entry name" value="2POREKCHANEL"/>
</dbReference>
<accession>A0A137P343</accession>
<dbReference type="OMA" id="ESCNTIK"/>
<gene>
    <name evidence="11" type="ORF">CONCODRAFT_79326</name>
</gene>
<dbReference type="AlphaFoldDB" id="A0A137P343"/>
<dbReference type="SUPFAM" id="SSF81324">
    <property type="entry name" value="Voltage-gated potassium channels"/>
    <property type="match status" value="2"/>
</dbReference>
<feature type="transmembrane region" description="Helical" evidence="9">
    <location>
        <begin position="61"/>
        <end position="81"/>
    </location>
</feature>
<keyword evidence="12" id="KW-1185">Reference proteome</keyword>
<feature type="domain" description="Potassium channel" evidence="10">
    <location>
        <begin position="177"/>
        <end position="248"/>
    </location>
</feature>
<comment type="similarity">
    <text evidence="8">Belongs to the two pore domain potassium channel (TC 1.A.1.8) family.</text>
</comment>
<keyword evidence="2 8" id="KW-0813">Transport</keyword>
<dbReference type="PANTHER" id="PTHR11003:SF291">
    <property type="entry name" value="IP11374P"/>
    <property type="match status" value="1"/>
</dbReference>
<protein>
    <submittedName>
        <fullName evidence="11">Voltage-gated potassium channel</fullName>
    </submittedName>
</protein>
<evidence type="ECO:0000256" key="2">
    <source>
        <dbReference type="ARBA" id="ARBA00022448"/>
    </source>
</evidence>
<dbReference type="OrthoDB" id="297496at2759"/>
<dbReference type="Proteomes" id="UP000070444">
    <property type="component" value="Unassembled WGS sequence"/>
</dbReference>
<evidence type="ECO:0000256" key="4">
    <source>
        <dbReference type="ARBA" id="ARBA00022989"/>
    </source>
</evidence>
<evidence type="ECO:0000256" key="7">
    <source>
        <dbReference type="ARBA" id="ARBA00023303"/>
    </source>
</evidence>
<dbReference type="InterPro" id="IPR003280">
    <property type="entry name" value="2pore_dom_K_chnl"/>
</dbReference>
<feature type="transmembrane region" description="Helical" evidence="9">
    <location>
        <begin position="371"/>
        <end position="392"/>
    </location>
</feature>
<feature type="transmembrane region" description="Helical" evidence="9">
    <location>
        <begin position="20"/>
        <end position="41"/>
    </location>
</feature>
<dbReference type="Pfam" id="PF07885">
    <property type="entry name" value="Ion_trans_2"/>
    <property type="match status" value="2"/>
</dbReference>
<keyword evidence="3 8" id="KW-0812">Transmembrane</keyword>
<feature type="transmembrane region" description="Helical" evidence="9">
    <location>
        <begin position="227"/>
        <end position="248"/>
    </location>
</feature>
<dbReference type="Gene3D" id="1.10.287.70">
    <property type="match status" value="2"/>
</dbReference>
<comment type="subcellular location">
    <subcellularLocation>
        <location evidence="1">Membrane</location>
        <topology evidence="1">Multi-pass membrane protein</topology>
    </subcellularLocation>
</comment>
<feature type="transmembrane region" description="Helical" evidence="9">
    <location>
        <begin position="93"/>
        <end position="115"/>
    </location>
</feature>
<dbReference type="GO" id="GO:0015271">
    <property type="term" value="F:outward rectifier potassium channel activity"/>
    <property type="evidence" value="ECO:0007669"/>
    <property type="project" value="TreeGrafter"/>
</dbReference>
<dbReference type="GO" id="GO:0030322">
    <property type="term" value="P:stabilization of membrane potential"/>
    <property type="evidence" value="ECO:0007669"/>
    <property type="project" value="TreeGrafter"/>
</dbReference>